<organism evidence="1 2">
    <name type="scientific">Micromonospora haikouensis</name>
    <dbReference type="NCBI Taxonomy" id="686309"/>
    <lineage>
        <taxon>Bacteria</taxon>
        <taxon>Bacillati</taxon>
        <taxon>Actinomycetota</taxon>
        <taxon>Actinomycetes</taxon>
        <taxon>Micromonosporales</taxon>
        <taxon>Micromonosporaceae</taxon>
        <taxon>Micromonospora</taxon>
    </lineage>
</organism>
<reference evidence="1 2" key="1">
    <citation type="submission" date="2016-06" db="EMBL/GenBank/DDBJ databases">
        <authorList>
            <person name="Kjaerup R.B."/>
            <person name="Dalgaard T.S."/>
            <person name="Juul-Madsen H.R."/>
        </authorList>
    </citation>
    <scope>NUCLEOTIDE SEQUENCE [LARGE SCALE GENOMIC DNA]</scope>
    <source>
        <strain evidence="1 2">DSM 45626</strain>
    </source>
</reference>
<sequence>MGQYVPADGLVCHGWTDRAHLDCGVEYLADLSGEC</sequence>
<evidence type="ECO:0000313" key="1">
    <source>
        <dbReference type="EMBL" id="SCF23266.1"/>
    </source>
</evidence>
<accession>A0A1C4YRG6</accession>
<protein>
    <submittedName>
        <fullName evidence="1">Uncharacterized protein</fullName>
    </submittedName>
</protein>
<dbReference type="AlphaFoldDB" id="A0A1C4YRG6"/>
<gene>
    <name evidence="1" type="ORF">GA0070558_1684</name>
</gene>
<evidence type="ECO:0000313" key="2">
    <source>
        <dbReference type="Proteomes" id="UP000199375"/>
    </source>
</evidence>
<dbReference type="EMBL" id="FMCW01000068">
    <property type="protein sequence ID" value="SCF23266.1"/>
    <property type="molecule type" value="Genomic_DNA"/>
</dbReference>
<dbReference type="Proteomes" id="UP000199375">
    <property type="component" value="Unassembled WGS sequence"/>
</dbReference>
<name>A0A1C4YRG6_9ACTN</name>
<proteinExistence type="predicted"/>